<name>A0A1H6P0M8_9PSED</name>
<proteinExistence type="predicted"/>
<reference evidence="2 3" key="1">
    <citation type="submission" date="2016-10" db="EMBL/GenBank/DDBJ databases">
        <authorList>
            <person name="de Groot N.N."/>
        </authorList>
    </citation>
    <scope>NUCLEOTIDE SEQUENCE [LARGE SCALE GENOMIC DNA]</scope>
    <source>
        <strain evidence="2 3">LMG 2158</strain>
    </source>
</reference>
<dbReference type="RefSeq" id="WP_019362921.1">
    <property type="nucleotide sequence ID" value="NZ_LT629972.1"/>
</dbReference>
<dbReference type="OrthoDB" id="5782056at2"/>
<feature type="domain" description="Restriction endonuclease type IV Mrr" evidence="1">
    <location>
        <begin position="208"/>
        <end position="324"/>
    </location>
</feature>
<evidence type="ECO:0000313" key="2">
    <source>
        <dbReference type="EMBL" id="SEI17948.1"/>
    </source>
</evidence>
<evidence type="ECO:0000313" key="3">
    <source>
        <dbReference type="Proteomes" id="UP000182272"/>
    </source>
</evidence>
<dbReference type="InterPro" id="IPR011335">
    <property type="entry name" value="Restrct_endonuc-II-like"/>
</dbReference>
<organism evidence="2 3">
    <name type="scientific">Pseudomonas asplenii</name>
    <dbReference type="NCBI Taxonomy" id="53407"/>
    <lineage>
        <taxon>Bacteria</taxon>
        <taxon>Pseudomonadati</taxon>
        <taxon>Pseudomonadota</taxon>
        <taxon>Gammaproteobacteria</taxon>
        <taxon>Pseudomonadales</taxon>
        <taxon>Pseudomonadaceae</taxon>
        <taxon>Pseudomonas</taxon>
    </lineage>
</organism>
<accession>A0A1H6P0M8</accession>
<dbReference type="Pfam" id="PF04471">
    <property type="entry name" value="Mrr_cat"/>
    <property type="match status" value="1"/>
</dbReference>
<dbReference type="GO" id="GO:0009307">
    <property type="term" value="P:DNA restriction-modification system"/>
    <property type="evidence" value="ECO:0007669"/>
    <property type="project" value="InterPro"/>
</dbReference>
<dbReference type="InterPro" id="IPR052906">
    <property type="entry name" value="Type_IV_Methyl-Rstrct_Enzyme"/>
</dbReference>
<dbReference type="Proteomes" id="UP000182272">
    <property type="component" value="Chromosome I"/>
</dbReference>
<dbReference type="GO" id="GO:0003677">
    <property type="term" value="F:DNA binding"/>
    <property type="evidence" value="ECO:0007669"/>
    <property type="project" value="InterPro"/>
</dbReference>
<dbReference type="SUPFAM" id="SSF52980">
    <property type="entry name" value="Restriction endonuclease-like"/>
    <property type="match status" value="1"/>
</dbReference>
<dbReference type="PANTHER" id="PTHR30015:SF6">
    <property type="entry name" value="SLL1429 PROTEIN"/>
    <property type="match status" value="1"/>
</dbReference>
<gene>
    <name evidence="2" type="ORF">SAMN05216581_3492</name>
</gene>
<dbReference type="InterPro" id="IPR011856">
    <property type="entry name" value="tRNA_endonuc-like_dom_sf"/>
</dbReference>
<dbReference type="Gene3D" id="3.40.1350.10">
    <property type="match status" value="1"/>
</dbReference>
<dbReference type="EMBL" id="LT629972">
    <property type="protein sequence ID" value="SEI17948.1"/>
    <property type="molecule type" value="Genomic_DNA"/>
</dbReference>
<dbReference type="AlphaFoldDB" id="A0A1H6P0M8"/>
<dbReference type="InterPro" id="IPR007560">
    <property type="entry name" value="Restrct_endonuc_IV_Mrr"/>
</dbReference>
<sequence>MNINFAAGQLNEYLADLTGYKVGLALSLEELYDHLSGEEGYADIARGSEQGWVRLHSTELEPIAYRLMYRVGYTEQEFNGDHTGAWRYHKYRKTGQLELHNAVTSAWVKMMPEMIEVAQRNGGGLDPSAFMKYCARKFGRIGLDMAWEQIQVMDMASRMSLIAHPQTEIWSDRVTLDQLFKSAEHVSKDGAFIDQRFIDYLSVNKHRIQDMHWRRFEELTAEFFQRQGFQVELGPGANDDGVDVRVWKSGSKPDESPLCLIQCKRQKAKIEKVVIKGLLADVQWENAQYGVIVTSSTLSPGAKTTIEARGYPIRAVERDAVGTWLENLRTPGTGILRV</sequence>
<dbReference type="GO" id="GO:0015666">
    <property type="term" value="F:restriction endodeoxyribonuclease activity"/>
    <property type="evidence" value="ECO:0007669"/>
    <property type="project" value="TreeGrafter"/>
</dbReference>
<protein>
    <submittedName>
        <fullName evidence="2">Restriction system protein</fullName>
    </submittedName>
</protein>
<dbReference type="PANTHER" id="PTHR30015">
    <property type="entry name" value="MRR RESTRICTION SYSTEM PROTEIN"/>
    <property type="match status" value="1"/>
</dbReference>
<evidence type="ECO:0000259" key="1">
    <source>
        <dbReference type="Pfam" id="PF04471"/>
    </source>
</evidence>